<dbReference type="Proteomes" id="UP000284706">
    <property type="component" value="Unassembled WGS sequence"/>
</dbReference>
<reference evidence="2 3" key="1">
    <citation type="journal article" date="2018" name="Evol. Lett.">
        <title>Horizontal gene cluster transfer increased hallucinogenic mushroom diversity.</title>
        <authorList>
            <person name="Reynolds H.T."/>
            <person name="Vijayakumar V."/>
            <person name="Gluck-Thaler E."/>
            <person name="Korotkin H.B."/>
            <person name="Matheny P.B."/>
            <person name="Slot J.C."/>
        </authorList>
    </citation>
    <scope>NUCLEOTIDE SEQUENCE [LARGE SCALE GENOMIC DNA]</scope>
    <source>
        <strain evidence="2 3">SRW20</strain>
    </source>
</reference>
<keyword evidence="3" id="KW-1185">Reference proteome</keyword>
<sequence>MEHALTDLVVNLSGGELEQAASNRLMRVITSELRITQRHDDSARAKDLEVDAQEEKQEE</sequence>
<accession>A0A409WRG5</accession>
<protein>
    <submittedName>
        <fullName evidence="2">Uncharacterized protein</fullName>
    </submittedName>
</protein>
<organism evidence="2 3">
    <name type="scientific">Gymnopilus dilepis</name>
    <dbReference type="NCBI Taxonomy" id="231916"/>
    <lineage>
        <taxon>Eukaryota</taxon>
        <taxon>Fungi</taxon>
        <taxon>Dikarya</taxon>
        <taxon>Basidiomycota</taxon>
        <taxon>Agaricomycotina</taxon>
        <taxon>Agaricomycetes</taxon>
        <taxon>Agaricomycetidae</taxon>
        <taxon>Agaricales</taxon>
        <taxon>Agaricineae</taxon>
        <taxon>Hymenogastraceae</taxon>
        <taxon>Gymnopilus</taxon>
    </lineage>
</organism>
<gene>
    <name evidence="2" type="ORF">CVT26_011235</name>
</gene>
<dbReference type="AlphaFoldDB" id="A0A409WRG5"/>
<dbReference type="EMBL" id="NHYE01004899">
    <property type="protein sequence ID" value="PPQ81125.1"/>
    <property type="molecule type" value="Genomic_DNA"/>
</dbReference>
<evidence type="ECO:0000313" key="2">
    <source>
        <dbReference type="EMBL" id="PPQ81125.1"/>
    </source>
</evidence>
<feature type="region of interest" description="Disordered" evidence="1">
    <location>
        <begin position="37"/>
        <end position="59"/>
    </location>
</feature>
<dbReference type="InParanoid" id="A0A409WRG5"/>
<comment type="caution">
    <text evidence="2">The sequence shown here is derived from an EMBL/GenBank/DDBJ whole genome shotgun (WGS) entry which is preliminary data.</text>
</comment>
<proteinExistence type="predicted"/>
<name>A0A409WRG5_9AGAR</name>
<evidence type="ECO:0000256" key="1">
    <source>
        <dbReference type="SAM" id="MobiDB-lite"/>
    </source>
</evidence>
<evidence type="ECO:0000313" key="3">
    <source>
        <dbReference type="Proteomes" id="UP000284706"/>
    </source>
</evidence>